<keyword evidence="1 2" id="KW-0732">Signal</keyword>
<evidence type="ECO:0000313" key="4">
    <source>
        <dbReference type="EMBL" id="MCA0132227.1"/>
    </source>
</evidence>
<feature type="signal peptide" evidence="2">
    <location>
        <begin position="1"/>
        <end position="19"/>
    </location>
</feature>
<gene>
    <name evidence="4" type="ORF">LBU54_06490</name>
</gene>
<dbReference type="InterPro" id="IPR026444">
    <property type="entry name" value="Secre_tail"/>
</dbReference>
<evidence type="ECO:0000256" key="1">
    <source>
        <dbReference type="ARBA" id="ARBA00022729"/>
    </source>
</evidence>
<dbReference type="Pfam" id="PF18962">
    <property type="entry name" value="Por_Secre_tail"/>
    <property type="match status" value="1"/>
</dbReference>
<feature type="chain" id="PRO_5046151375" evidence="2">
    <location>
        <begin position="20"/>
        <end position="286"/>
    </location>
</feature>
<dbReference type="NCBIfam" id="TIGR04183">
    <property type="entry name" value="Por_Secre_tail"/>
    <property type="match status" value="1"/>
</dbReference>
<reference evidence="5" key="1">
    <citation type="submission" date="2023-07" db="EMBL/GenBank/DDBJ databases">
        <authorList>
            <person name="Yue Y."/>
        </authorList>
    </citation>
    <scope>NUCLEOTIDE SEQUENCE [LARGE SCALE GENOMIC DNA]</scope>
    <source>
        <strain evidence="5">D23</strain>
    </source>
</reference>
<protein>
    <submittedName>
        <fullName evidence="4">T9SS type A sorting domain-containing protein</fullName>
    </submittedName>
</protein>
<keyword evidence="5" id="KW-1185">Reference proteome</keyword>
<evidence type="ECO:0000259" key="3">
    <source>
        <dbReference type="Pfam" id="PF18962"/>
    </source>
</evidence>
<dbReference type="EMBL" id="JAIUJR010000003">
    <property type="protein sequence ID" value="MCA0132227.1"/>
    <property type="molecule type" value="Genomic_DNA"/>
</dbReference>
<dbReference type="RefSeq" id="WP_224527471.1">
    <property type="nucleotide sequence ID" value="NZ_JAIUJR010000003.1"/>
</dbReference>
<dbReference type="Gene3D" id="2.60.120.260">
    <property type="entry name" value="Galactose-binding domain-like"/>
    <property type="match status" value="1"/>
</dbReference>
<evidence type="ECO:0000256" key="2">
    <source>
        <dbReference type="SAM" id="SignalP"/>
    </source>
</evidence>
<proteinExistence type="predicted"/>
<feature type="domain" description="Secretion system C-terminal sorting" evidence="3">
    <location>
        <begin position="214"/>
        <end position="284"/>
    </location>
</feature>
<organism evidence="4 5">
    <name type="scientific">Winogradskyella alexanderae</name>
    <dbReference type="NCBI Taxonomy" id="2877123"/>
    <lineage>
        <taxon>Bacteria</taxon>
        <taxon>Pseudomonadati</taxon>
        <taxon>Bacteroidota</taxon>
        <taxon>Flavobacteriia</taxon>
        <taxon>Flavobacteriales</taxon>
        <taxon>Flavobacteriaceae</taxon>
        <taxon>Winogradskyella</taxon>
    </lineage>
</organism>
<comment type="caution">
    <text evidence="4">The sequence shown here is derived from an EMBL/GenBank/DDBJ whole genome shotgun (WGS) entry which is preliminary data.</text>
</comment>
<accession>A0ABS7XQE4</accession>
<name>A0ABS7XQE4_9FLAO</name>
<dbReference type="Proteomes" id="UP001198901">
    <property type="component" value="Unassembled WGS sequence"/>
</dbReference>
<sequence length="286" mass="30659">MKRTLLLFSTCLITFSLTAQVTLNQVDDFQDGTTQNWRIGGAGNATDGPINVTNGGPSGAGDNCLQYTSTGTAGVASKMVFFSQNNQWSGDFITQGIDQINFDVNVQTNALNLRIALQGSGTRICSTSAINVPATGNWSNITIPIDPSDFTIVSGGVDAATVLSNVQTLRILSSSTPTWDGPDVIAAIIQVDNILASSSLSIPEFQNQNTEFTISPNPGKNSLNIKLPTSNGDMKLEVFDVLGKRVYQGIITQLQSSVNVSNWRSGVYLVRVSNNESVQTKRFIKQ</sequence>
<evidence type="ECO:0000313" key="5">
    <source>
        <dbReference type="Proteomes" id="UP001198901"/>
    </source>
</evidence>